<organism evidence="1 2">
    <name type="scientific">Enterococcus wangshanyuanii</name>
    <dbReference type="NCBI Taxonomy" id="2005703"/>
    <lineage>
        <taxon>Bacteria</taxon>
        <taxon>Bacillati</taxon>
        <taxon>Bacillota</taxon>
        <taxon>Bacilli</taxon>
        <taxon>Lactobacillales</taxon>
        <taxon>Enterococcaceae</taxon>
        <taxon>Enterococcus</taxon>
    </lineage>
</organism>
<dbReference type="RefSeq" id="WP_088269667.1">
    <property type="nucleotide sequence ID" value="NZ_BMKI01000008.1"/>
</dbReference>
<evidence type="ECO:0000313" key="1">
    <source>
        <dbReference type="EMBL" id="GGC98926.1"/>
    </source>
</evidence>
<gene>
    <name evidence="1" type="ORF">GCM10011573_30590</name>
</gene>
<sequence>MKGKHKLGDYLYKNGNIYKLVPHQENHFISEFYSIFLEETTGKMFCSPYLIKNNDSSYSDATEEQIKKFDLTEKTMSIVFKKD</sequence>
<accession>A0ABQ1PKU6</accession>
<comment type="caution">
    <text evidence="1">The sequence shown here is derived from an EMBL/GenBank/DDBJ whole genome shotgun (WGS) entry which is preliminary data.</text>
</comment>
<protein>
    <submittedName>
        <fullName evidence="1">Uncharacterized protein</fullName>
    </submittedName>
</protein>
<proteinExistence type="predicted"/>
<evidence type="ECO:0000313" key="2">
    <source>
        <dbReference type="Proteomes" id="UP000630615"/>
    </source>
</evidence>
<keyword evidence="2" id="KW-1185">Reference proteome</keyword>
<reference evidence="2" key="1">
    <citation type="journal article" date="2019" name="Int. J. Syst. Evol. Microbiol.">
        <title>The Global Catalogue of Microorganisms (GCM) 10K type strain sequencing project: providing services to taxonomists for standard genome sequencing and annotation.</title>
        <authorList>
            <consortium name="The Broad Institute Genomics Platform"/>
            <consortium name="The Broad Institute Genome Sequencing Center for Infectious Disease"/>
            <person name="Wu L."/>
            <person name="Ma J."/>
        </authorList>
    </citation>
    <scope>NUCLEOTIDE SEQUENCE [LARGE SCALE GENOMIC DNA]</scope>
    <source>
        <strain evidence="2">CGMCC 1.15942</strain>
    </source>
</reference>
<name>A0ABQ1PKU6_9ENTE</name>
<dbReference type="EMBL" id="BMKI01000008">
    <property type="protein sequence ID" value="GGC98926.1"/>
    <property type="molecule type" value="Genomic_DNA"/>
</dbReference>
<dbReference type="Proteomes" id="UP000630615">
    <property type="component" value="Unassembled WGS sequence"/>
</dbReference>